<evidence type="ECO:0008006" key="3">
    <source>
        <dbReference type="Google" id="ProtNLM"/>
    </source>
</evidence>
<dbReference type="Proteomes" id="UP000676917">
    <property type="component" value="Unassembled WGS sequence"/>
</dbReference>
<protein>
    <recommendedName>
        <fullName evidence="3">GyrI-like small molecule binding domain-containing protein</fullName>
    </recommendedName>
</protein>
<keyword evidence="2" id="KW-1185">Reference proteome</keyword>
<dbReference type="EMBL" id="BORP01000006">
    <property type="protein sequence ID" value="GIO28378.1"/>
    <property type="molecule type" value="Genomic_DNA"/>
</dbReference>
<evidence type="ECO:0000313" key="2">
    <source>
        <dbReference type="Proteomes" id="UP000676917"/>
    </source>
</evidence>
<evidence type="ECO:0000313" key="1">
    <source>
        <dbReference type="EMBL" id="GIO28378.1"/>
    </source>
</evidence>
<dbReference type="AlphaFoldDB" id="A0A920C873"/>
<dbReference type="Gene3D" id="3.20.80.10">
    <property type="entry name" value="Regulatory factor, effector binding domain"/>
    <property type="match status" value="1"/>
</dbReference>
<dbReference type="InterPro" id="IPR011256">
    <property type="entry name" value="Reg_factor_effector_dom_sf"/>
</dbReference>
<proteinExistence type="predicted"/>
<organism evidence="1 2">
    <name type="scientific">Ornithinibacillus bavariensis</name>
    <dbReference type="NCBI Taxonomy" id="545502"/>
    <lineage>
        <taxon>Bacteria</taxon>
        <taxon>Bacillati</taxon>
        <taxon>Bacillota</taxon>
        <taxon>Bacilli</taxon>
        <taxon>Bacillales</taxon>
        <taxon>Bacillaceae</taxon>
        <taxon>Ornithinibacillus</taxon>
    </lineage>
</organism>
<sequence length="210" mass="25152">MVNTVKPKTNNHRKLLKQIYEIKEGKTVIETLPDRCYVSQRMCTSFHMDWDGHPEPKDEKWIGFKVVNQIKQITKTEMDYRFKLMPHEMIWLQQEEDQKWLVDRMMLVPDFITEDIYTRALEKVKKNLRVDELPAISFRREAAALEALQLHVGHYRDTKDTLAEMEEEVNRRGYEMILPHREIYLNPAMDCYPAHNCKTVICVKIQKRDE</sequence>
<name>A0A920C873_9BACI</name>
<gene>
    <name evidence="1" type="ORF">J43TS3_29890</name>
</gene>
<comment type="caution">
    <text evidence="1">The sequence shown here is derived from an EMBL/GenBank/DDBJ whole genome shotgun (WGS) entry which is preliminary data.</text>
</comment>
<dbReference type="RefSeq" id="WP_212921821.1">
    <property type="nucleotide sequence ID" value="NZ_BORP01000006.1"/>
</dbReference>
<reference evidence="1" key="1">
    <citation type="submission" date="2021-03" db="EMBL/GenBank/DDBJ databases">
        <title>Antimicrobial resistance genes in bacteria isolated from Japanese honey, and their potential for conferring macrolide and lincosamide resistance in the American foulbrood pathogen Paenibacillus larvae.</title>
        <authorList>
            <person name="Okamoto M."/>
            <person name="Kumagai M."/>
            <person name="Kanamori H."/>
            <person name="Takamatsu D."/>
        </authorList>
    </citation>
    <scope>NUCLEOTIDE SEQUENCE</scope>
    <source>
        <strain evidence="1">J43TS3</strain>
    </source>
</reference>
<accession>A0A920C873</accession>